<evidence type="ECO:0000256" key="1">
    <source>
        <dbReference type="SAM" id="MobiDB-lite"/>
    </source>
</evidence>
<feature type="region of interest" description="Disordered" evidence="1">
    <location>
        <begin position="1"/>
        <end position="25"/>
    </location>
</feature>
<organism evidence="2">
    <name type="scientific">marine metagenome</name>
    <dbReference type="NCBI Taxonomy" id="408172"/>
    <lineage>
        <taxon>unclassified sequences</taxon>
        <taxon>metagenomes</taxon>
        <taxon>ecological metagenomes</taxon>
    </lineage>
</organism>
<gene>
    <name evidence="2" type="ORF">METZ01_LOCUS342982</name>
</gene>
<feature type="compositionally biased region" description="Basic and acidic residues" evidence="1">
    <location>
        <begin position="1"/>
        <end position="15"/>
    </location>
</feature>
<dbReference type="AlphaFoldDB" id="A0A382QZ65"/>
<name>A0A382QZ65_9ZZZZ</name>
<sequence>KAIRLRKTELDENKRLSQKRKEKLS</sequence>
<dbReference type="EMBL" id="UINC01117595">
    <property type="protein sequence ID" value="SVC90128.1"/>
    <property type="molecule type" value="Genomic_DNA"/>
</dbReference>
<feature type="non-terminal residue" evidence="2">
    <location>
        <position position="1"/>
    </location>
</feature>
<feature type="compositionally biased region" description="Basic residues" evidence="1">
    <location>
        <begin position="16"/>
        <end position="25"/>
    </location>
</feature>
<evidence type="ECO:0000313" key="2">
    <source>
        <dbReference type="EMBL" id="SVC90128.1"/>
    </source>
</evidence>
<proteinExistence type="predicted"/>
<reference evidence="2" key="1">
    <citation type="submission" date="2018-05" db="EMBL/GenBank/DDBJ databases">
        <authorList>
            <person name="Lanie J.A."/>
            <person name="Ng W.-L."/>
            <person name="Kazmierczak K.M."/>
            <person name="Andrzejewski T.M."/>
            <person name="Davidsen T.M."/>
            <person name="Wayne K.J."/>
            <person name="Tettelin H."/>
            <person name="Glass J.I."/>
            <person name="Rusch D."/>
            <person name="Podicherti R."/>
            <person name="Tsui H.-C.T."/>
            <person name="Winkler M.E."/>
        </authorList>
    </citation>
    <scope>NUCLEOTIDE SEQUENCE</scope>
</reference>
<accession>A0A382QZ65</accession>
<protein>
    <submittedName>
        <fullName evidence="2">Uncharacterized protein</fullName>
    </submittedName>
</protein>